<evidence type="ECO:0000313" key="3">
    <source>
        <dbReference type="Proteomes" id="UP000807115"/>
    </source>
</evidence>
<accession>A0A921UXZ0</accession>
<feature type="region of interest" description="Disordered" evidence="1">
    <location>
        <begin position="1"/>
        <end position="78"/>
    </location>
</feature>
<evidence type="ECO:0000313" key="2">
    <source>
        <dbReference type="EMBL" id="KAG0547963.1"/>
    </source>
</evidence>
<reference evidence="2" key="2">
    <citation type="submission" date="2020-10" db="EMBL/GenBank/DDBJ databases">
        <authorList>
            <person name="Cooper E.A."/>
            <person name="Brenton Z.W."/>
            <person name="Flinn B.S."/>
            <person name="Jenkins J."/>
            <person name="Shu S."/>
            <person name="Flowers D."/>
            <person name="Luo F."/>
            <person name="Wang Y."/>
            <person name="Xia P."/>
            <person name="Barry K."/>
            <person name="Daum C."/>
            <person name="Lipzen A."/>
            <person name="Yoshinaga Y."/>
            <person name="Schmutz J."/>
            <person name="Saski C."/>
            <person name="Vermerris W."/>
            <person name="Kresovich S."/>
        </authorList>
    </citation>
    <scope>NUCLEOTIDE SEQUENCE</scope>
</reference>
<dbReference type="AlphaFoldDB" id="A0A921UXZ0"/>
<sequence>MNQMTTTGGSLARAPTATRQPQHSSARSRTARQSKAKRVARRWRQERAGPASDSATHVPRAPTATYGYAPTPRPGSHGRAREMFKALFSSQNFGFLATVALSFLFDKHCPITE</sequence>
<dbReference type="Proteomes" id="UP000807115">
    <property type="component" value="Chromosome 1"/>
</dbReference>
<feature type="compositionally biased region" description="Polar residues" evidence="1">
    <location>
        <begin position="17"/>
        <end position="28"/>
    </location>
</feature>
<proteinExistence type="predicted"/>
<evidence type="ECO:0000256" key="1">
    <source>
        <dbReference type="SAM" id="MobiDB-lite"/>
    </source>
</evidence>
<dbReference type="EMBL" id="CM027680">
    <property type="protein sequence ID" value="KAG0547963.1"/>
    <property type="molecule type" value="Genomic_DNA"/>
</dbReference>
<reference evidence="2" key="1">
    <citation type="journal article" date="2019" name="BMC Genomics">
        <title>A new reference genome for Sorghum bicolor reveals high levels of sequence similarity between sweet and grain genotypes: implications for the genetics of sugar metabolism.</title>
        <authorList>
            <person name="Cooper E.A."/>
            <person name="Brenton Z.W."/>
            <person name="Flinn B.S."/>
            <person name="Jenkins J."/>
            <person name="Shu S."/>
            <person name="Flowers D."/>
            <person name="Luo F."/>
            <person name="Wang Y."/>
            <person name="Xia P."/>
            <person name="Barry K."/>
            <person name="Daum C."/>
            <person name="Lipzen A."/>
            <person name="Yoshinaga Y."/>
            <person name="Schmutz J."/>
            <person name="Saski C."/>
            <person name="Vermerris W."/>
            <person name="Kresovich S."/>
        </authorList>
    </citation>
    <scope>NUCLEOTIDE SEQUENCE</scope>
</reference>
<protein>
    <submittedName>
        <fullName evidence="2">Uncharacterized protein</fullName>
    </submittedName>
</protein>
<name>A0A921UXZ0_SORBI</name>
<feature type="compositionally biased region" description="Basic residues" evidence="1">
    <location>
        <begin position="29"/>
        <end position="44"/>
    </location>
</feature>
<organism evidence="2 3">
    <name type="scientific">Sorghum bicolor</name>
    <name type="common">Sorghum</name>
    <name type="synonym">Sorghum vulgare</name>
    <dbReference type="NCBI Taxonomy" id="4558"/>
    <lineage>
        <taxon>Eukaryota</taxon>
        <taxon>Viridiplantae</taxon>
        <taxon>Streptophyta</taxon>
        <taxon>Embryophyta</taxon>
        <taxon>Tracheophyta</taxon>
        <taxon>Spermatophyta</taxon>
        <taxon>Magnoliopsida</taxon>
        <taxon>Liliopsida</taxon>
        <taxon>Poales</taxon>
        <taxon>Poaceae</taxon>
        <taxon>PACMAD clade</taxon>
        <taxon>Panicoideae</taxon>
        <taxon>Andropogonodae</taxon>
        <taxon>Andropogoneae</taxon>
        <taxon>Sorghinae</taxon>
        <taxon>Sorghum</taxon>
    </lineage>
</organism>
<gene>
    <name evidence="2" type="ORF">BDA96_01G126000</name>
</gene>
<comment type="caution">
    <text evidence="2">The sequence shown here is derived from an EMBL/GenBank/DDBJ whole genome shotgun (WGS) entry which is preliminary data.</text>
</comment>